<keyword evidence="4" id="KW-1185">Reference proteome</keyword>
<evidence type="ECO:0000313" key="3">
    <source>
        <dbReference type="EMBL" id="MBF4161574.1"/>
    </source>
</evidence>
<gene>
    <name evidence="3" type="ORF">ISG29_07705</name>
</gene>
<evidence type="ECO:0000256" key="2">
    <source>
        <dbReference type="ARBA" id="ARBA00023002"/>
    </source>
</evidence>
<comment type="similarity">
    <text evidence="1">Belongs to the short-chain dehydrogenases/reductases (SDR) family.</text>
</comment>
<sequence>MTVTAPGRLEGRVAVVTGGAGGLGAGIVRRFAAEGAHVVVTDRLQPEARAVVESVREAGGSAEQLCFDVTASAEWDRLGAHVRAAHGRLDVMVCSAGLGTAVSGDTEEGTAWERLMGVNATGTMLACRTALDLMGDRGGSIITISSIAGVVATSSAAIDVGYHASKGAVRQLTRALAVQAAARGVRVNCIVPGVFPPMRGSRLGTDADELAALLGRVPLRRVGAVEDVAGAALFLASDDAAYVTGIDLPVDGGFLAL</sequence>
<dbReference type="InterPro" id="IPR002347">
    <property type="entry name" value="SDR_fam"/>
</dbReference>
<dbReference type="Proteomes" id="UP000656804">
    <property type="component" value="Unassembled WGS sequence"/>
</dbReference>
<dbReference type="EMBL" id="JADIVZ010000002">
    <property type="protein sequence ID" value="MBF4161574.1"/>
    <property type="molecule type" value="Genomic_DNA"/>
</dbReference>
<comment type="caution">
    <text evidence="3">The sequence shown here is derived from an EMBL/GenBank/DDBJ whole genome shotgun (WGS) entry which is preliminary data.</text>
</comment>
<dbReference type="Pfam" id="PF13561">
    <property type="entry name" value="adh_short_C2"/>
    <property type="match status" value="1"/>
</dbReference>
<evidence type="ECO:0000256" key="1">
    <source>
        <dbReference type="ARBA" id="ARBA00006484"/>
    </source>
</evidence>
<evidence type="ECO:0000313" key="4">
    <source>
        <dbReference type="Proteomes" id="UP000656804"/>
    </source>
</evidence>
<organism evidence="3 4">
    <name type="scientific">Nocardioides acrostichi</name>
    <dbReference type="NCBI Taxonomy" id="2784339"/>
    <lineage>
        <taxon>Bacteria</taxon>
        <taxon>Bacillati</taxon>
        <taxon>Actinomycetota</taxon>
        <taxon>Actinomycetes</taxon>
        <taxon>Propionibacteriales</taxon>
        <taxon>Nocardioidaceae</taxon>
        <taxon>Nocardioides</taxon>
    </lineage>
</organism>
<name>A0A930YCL1_9ACTN</name>
<dbReference type="Gene3D" id="3.40.50.720">
    <property type="entry name" value="NAD(P)-binding Rossmann-like Domain"/>
    <property type="match status" value="1"/>
</dbReference>
<accession>A0A930YCL1</accession>
<dbReference type="AlphaFoldDB" id="A0A930YCL1"/>
<keyword evidence="2" id="KW-0560">Oxidoreductase</keyword>
<dbReference type="FunFam" id="3.40.50.720:FF:000084">
    <property type="entry name" value="Short-chain dehydrogenase reductase"/>
    <property type="match status" value="1"/>
</dbReference>
<dbReference type="SUPFAM" id="SSF51735">
    <property type="entry name" value="NAD(P)-binding Rossmann-fold domains"/>
    <property type="match status" value="1"/>
</dbReference>
<dbReference type="PRINTS" id="PR00081">
    <property type="entry name" value="GDHRDH"/>
</dbReference>
<dbReference type="InterPro" id="IPR036291">
    <property type="entry name" value="NAD(P)-bd_dom_sf"/>
</dbReference>
<dbReference type="RefSeq" id="WP_194502768.1">
    <property type="nucleotide sequence ID" value="NZ_JADIVZ010000002.1"/>
</dbReference>
<dbReference type="PANTHER" id="PTHR43639">
    <property type="entry name" value="OXIDOREDUCTASE, SHORT-CHAIN DEHYDROGENASE/REDUCTASE FAMILY (AFU_ORTHOLOGUE AFUA_5G02870)"/>
    <property type="match status" value="1"/>
</dbReference>
<dbReference type="PANTHER" id="PTHR43639:SF1">
    <property type="entry name" value="SHORT-CHAIN DEHYDROGENASE_REDUCTASE FAMILY PROTEIN"/>
    <property type="match status" value="1"/>
</dbReference>
<proteinExistence type="inferred from homology"/>
<protein>
    <submittedName>
        <fullName evidence="3">SDR family oxidoreductase</fullName>
    </submittedName>
</protein>
<reference evidence="3" key="1">
    <citation type="submission" date="2020-11" db="EMBL/GenBank/DDBJ databases">
        <title>Nocardioides sp. CBS4Y-1, whole genome shotgun sequence.</title>
        <authorList>
            <person name="Tuo L."/>
        </authorList>
    </citation>
    <scope>NUCLEOTIDE SEQUENCE</scope>
    <source>
        <strain evidence="3">CBS4Y-1</strain>
    </source>
</reference>
<dbReference type="GO" id="GO:0016491">
    <property type="term" value="F:oxidoreductase activity"/>
    <property type="evidence" value="ECO:0007669"/>
    <property type="project" value="UniProtKB-KW"/>
</dbReference>
<dbReference type="PRINTS" id="PR00080">
    <property type="entry name" value="SDRFAMILY"/>
</dbReference>